<evidence type="ECO:0000256" key="4">
    <source>
        <dbReference type="ARBA" id="ARBA00022912"/>
    </source>
</evidence>
<dbReference type="PRINTS" id="PR00719">
    <property type="entry name" value="LMWPTPASE"/>
</dbReference>
<dbReference type="InterPro" id="IPR050438">
    <property type="entry name" value="LMW_PTPase"/>
</dbReference>
<dbReference type="Proteomes" id="UP001223586">
    <property type="component" value="Unassembled WGS sequence"/>
</dbReference>
<sequence length="154" mass="17449">MVKVLFVCLGNICRSPMAEAIFRDLVKKNQLSEKISIDSAGTSGWHIGNPPHKGTLKILKKYKISEQGLKARQFTADDLYTFDYIVVMDDKNLDDVKRIGEGPAKVLRLLDIVEASERKNVPDPYHTGDFEETYELVTKGCDVLLQLIKEEHQL</sequence>
<dbReference type="EMBL" id="JAUSTT010000014">
    <property type="protein sequence ID" value="MDQ0176673.1"/>
    <property type="molecule type" value="Genomic_DNA"/>
</dbReference>
<name>A0ABT9WU75_9BACI</name>
<dbReference type="PANTHER" id="PTHR11717">
    <property type="entry name" value="LOW MOLECULAR WEIGHT PROTEIN TYROSINE PHOSPHATASE"/>
    <property type="match status" value="1"/>
</dbReference>
<evidence type="ECO:0000313" key="7">
    <source>
        <dbReference type="EMBL" id="MDQ0176673.1"/>
    </source>
</evidence>
<dbReference type="CDD" id="cd16343">
    <property type="entry name" value="LMWPTP"/>
    <property type="match status" value="1"/>
</dbReference>
<keyword evidence="3 7" id="KW-0378">Hydrolase</keyword>
<accession>A0ABT9WU75</accession>
<dbReference type="EC" id="3.1.3.48" evidence="2"/>
<dbReference type="Pfam" id="PF01451">
    <property type="entry name" value="LMWPc"/>
    <property type="match status" value="1"/>
</dbReference>
<dbReference type="Gene3D" id="3.40.50.2300">
    <property type="match status" value="1"/>
</dbReference>
<proteinExistence type="inferred from homology"/>
<organism evidence="7 8">
    <name type="scientific">Bacillus chungangensis</name>
    <dbReference type="NCBI Taxonomy" id="587633"/>
    <lineage>
        <taxon>Bacteria</taxon>
        <taxon>Bacillati</taxon>
        <taxon>Bacillota</taxon>
        <taxon>Bacilli</taxon>
        <taxon>Bacillales</taxon>
        <taxon>Bacillaceae</taxon>
        <taxon>Bacillus</taxon>
    </lineage>
</organism>
<dbReference type="InterPro" id="IPR036196">
    <property type="entry name" value="Ptyr_pPase_sf"/>
</dbReference>
<evidence type="ECO:0000313" key="8">
    <source>
        <dbReference type="Proteomes" id="UP001223586"/>
    </source>
</evidence>
<comment type="caution">
    <text evidence="7">The sequence shown here is derived from an EMBL/GenBank/DDBJ whole genome shotgun (WGS) entry which is preliminary data.</text>
</comment>
<gene>
    <name evidence="7" type="ORF">J2S08_002531</name>
</gene>
<protein>
    <recommendedName>
        <fullName evidence="2">protein-tyrosine-phosphatase</fullName>
        <ecNumber evidence="2">3.1.3.48</ecNumber>
    </recommendedName>
</protein>
<evidence type="ECO:0000256" key="1">
    <source>
        <dbReference type="ARBA" id="ARBA00011063"/>
    </source>
</evidence>
<dbReference type="SMART" id="SM00226">
    <property type="entry name" value="LMWPc"/>
    <property type="match status" value="1"/>
</dbReference>
<dbReference type="RefSeq" id="WP_307230012.1">
    <property type="nucleotide sequence ID" value="NZ_JAUSTT010000014.1"/>
</dbReference>
<dbReference type="InterPro" id="IPR017867">
    <property type="entry name" value="Tyr_phospatase_low_mol_wt"/>
</dbReference>
<keyword evidence="8" id="KW-1185">Reference proteome</keyword>
<keyword evidence="4" id="KW-0904">Protein phosphatase</keyword>
<evidence type="ECO:0000256" key="5">
    <source>
        <dbReference type="ARBA" id="ARBA00051722"/>
    </source>
</evidence>
<comment type="catalytic activity">
    <reaction evidence="5">
        <text>O-phospho-L-tyrosyl-[protein] + H2O = L-tyrosyl-[protein] + phosphate</text>
        <dbReference type="Rhea" id="RHEA:10684"/>
        <dbReference type="Rhea" id="RHEA-COMP:10136"/>
        <dbReference type="Rhea" id="RHEA-COMP:20101"/>
        <dbReference type="ChEBI" id="CHEBI:15377"/>
        <dbReference type="ChEBI" id="CHEBI:43474"/>
        <dbReference type="ChEBI" id="CHEBI:46858"/>
        <dbReference type="ChEBI" id="CHEBI:61978"/>
        <dbReference type="EC" id="3.1.3.48"/>
    </reaction>
</comment>
<evidence type="ECO:0000259" key="6">
    <source>
        <dbReference type="SMART" id="SM00226"/>
    </source>
</evidence>
<reference evidence="7 8" key="1">
    <citation type="submission" date="2023-07" db="EMBL/GenBank/DDBJ databases">
        <title>Genomic Encyclopedia of Type Strains, Phase IV (KMG-IV): sequencing the most valuable type-strain genomes for metagenomic binning, comparative biology and taxonomic classification.</title>
        <authorList>
            <person name="Goeker M."/>
        </authorList>
    </citation>
    <scope>NUCLEOTIDE SEQUENCE [LARGE SCALE GENOMIC DNA]</scope>
    <source>
        <strain evidence="7 8">DSM 23837</strain>
    </source>
</reference>
<dbReference type="InterPro" id="IPR023485">
    <property type="entry name" value="Ptyr_pPase"/>
</dbReference>
<evidence type="ECO:0000256" key="2">
    <source>
        <dbReference type="ARBA" id="ARBA00013064"/>
    </source>
</evidence>
<comment type="similarity">
    <text evidence="1">Belongs to the low molecular weight phosphotyrosine protein phosphatase family.</text>
</comment>
<dbReference type="GO" id="GO:0004725">
    <property type="term" value="F:protein tyrosine phosphatase activity"/>
    <property type="evidence" value="ECO:0007669"/>
    <property type="project" value="UniProtKB-EC"/>
</dbReference>
<dbReference type="SUPFAM" id="SSF52788">
    <property type="entry name" value="Phosphotyrosine protein phosphatases I"/>
    <property type="match status" value="1"/>
</dbReference>
<feature type="domain" description="Phosphotyrosine protein phosphatase I" evidence="6">
    <location>
        <begin position="2"/>
        <end position="147"/>
    </location>
</feature>
<dbReference type="PANTHER" id="PTHR11717:SF7">
    <property type="entry name" value="LOW MOLECULAR WEIGHT PHOSPHOTYROSINE PROTEIN PHOSPHATASE"/>
    <property type="match status" value="1"/>
</dbReference>
<evidence type="ECO:0000256" key="3">
    <source>
        <dbReference type="ARBA" id="ARBA00022801"/>
    </source>
</evidence>